<dbReference type="Pfam" id="PF13202">
    <property type="entry name" value="EF-hand_5"/>
    <property type="match status" value="1"/>
</dbReference>
<dbReference type="eggNOG" id="KOG3417">
    <property type="taxonomic scope" value="Eukaryota"/>
</dbReference>
<dbReference type="RefSeq" id="XP_014157313.1">
    <property type="nucleotide sequence ID" value="XM_014301838.1"/>
</dbReference>
<dbReference type="InterPro" id="IPR018247">
    <property type="entry name" value="EF_Hand_1_Ca_BS"/>
</dbReference>
<dbReference type="GO" id="GO:0005509">
    <property type="term" value="F:calcium ion binding"/>
    <property type="evidence" value="ECO:0007669"/>
    <property type="project" value="InterPro"/>
</dbReference>
<dbReference type="SUPFAM" id="SSF47473">
    <property type="entry name" value="EF-hand"/>
    <property type="match status" value="1"/>
</dbReference>
<gene>
    <name evidence="3" type="ORF">SARC_04328</name>
</gene>
<proteinExistence type="predicted"/>
<dbReference type="GeneID" id="25904832"/>
<dbReference type="Gene3D" id="3.30.1520.10">
    <property type="entry name" value="Phox-like domain"/>
    <property type="match status" value="1"/>
</dbReference>
<evidence type="ECO:0000259" key="2">
    <source>
        <dbReference type="PROSITE" id="PS50222"/>
    </source>
</evidence>
<dbReference type="SMART" id="SM00054">
    <property type="entry name" value="EFh"/>
    <property type="match status" value="2"/>
</dbReference>
<dbReference type="STRING" id="667725.A0A0L0G3J4"/>
<keyword evidence="1" id="KW-0106">Calcium</keyword>
<dbReference type="InterPro" id="IPR011992">
    <property type="entry name" value="EF-hand-dom_pair"/>
</dbReference>
<feature type="non-terminal residue" evidence="3">
    <location>
        <position position="1"/>
    </location>
</feature>
<protein>
    <recommendedName>
        <fullName evidence="2">EF-hand domain-containing protein</fullName>
    </recommendedName>
</protein>
<feature type="domain" description="EF-hand" evidence="2">
    <location>
        <begin position="157"/>
        <end position="183"/>
    </location>
</feature>
<dbReference type="PROSITE" id="PS50222">
    <property type="entry name" value="EF_HAND_2"/>
    <property type="match status" value="2"/>
</dbReference>
<dbReference type="Proteomes" id="UP000054560">
    <property type="component" value="Unassembled WGS sequence"/>
</dbReference>
<keyword evidence="4" id="KW-1185">Reference proteome</keyword>
<evidence type="ECO:0000256" key="1">
    <source>
        <dbReference type="ARBA" id="ARBA00022837"/>
    </source>
</evidence>
<dbReference type="OrthoDB" id="74314at2759"/>
<dbReference type="Gene3D" id="1.10.238.10">
    <property type="entry name" value="EF-hand"/>
    <property type="match status" value="1"/>
</dbReference>
<accession>A0A0L0G3J4</accession>
<dbReference type="AlphaFoldDB" id="A0A0L0G3J4"/>
<evidence type="ECO:0000313" key="4">
    <source>
        <dbReference type="Proteomes" id="UP000054560"/>
    </source>
</evidence>
<dbReference type="EMBL" id="KQ241835">
    <property type="protein sequence ID" value="KNC83411.1"/>
    <property type="molecule type" value="Genomic_DNA"/>
</dbReference>
<dbReference type="InterPro" id="IPR002048">
    <property type="entry name" value="EF_hand_dom"/>
</dbReference>
<dbReference type="CDD" id="cd00051">
    <property type="entry name" value="EFh"/>
    <property type="match status" value="1"/>
</dbReference>
<dbReference type="GO" id="GO:0035091">
    <property type="term" value="F:phosphatidylinositol binding"/>
    <property type="evidence" value="ECO:0007669"/>
    <property type="project" value="InterPro"/>
</dbReference>
<feature type="domain" description="EF-hand" evidence="2">
    <location>
        <begin position="119"/>
        <end position="154"/>
    </location>
</feature>
<reference evidence="3 4" key="1">
    <citation type="submission" date="2011-02" db="EMBL/GenBank/DDBJ databases">
        <title>The Genome Sequence of Sphaeroforma arctica JP610.</title>
        <authorList>
            <consortium name="The Broad Institute Genome Sequencing Platform"/>
            <person name="Russ C."/>
            <person name="Cuomo C."/>
            <person name="Young S.K."/>
            <person name="Zeng Q."/>
            <person name="Gargeya S."/>
            <person name="Alvarado L."/>
            <person name="Berlin A."/>
            <person name="Chapman S.B."/>
            <person name="Chen Z."/>
            <person name="Freedman E."/>
            <person name="Gellesch M."/>
            <person name="Goldberg J."/>
            <person name="Griggs A."/>
            <person name="Gujja S."/>
            <person name="Heilman E."/>
            <person name="Heiman D."/>
            <person name="Howarth C."/>
            <person name="Mehta T."/>
            <person name="Neiman D."/>
            <person name="Pearson M."/>
            <person name="Roberts A."/>
            <person name="Saif S."/>
            <person name="Shea T."/>
            <person name="Shenoy N."/>
            <person name="Sisk P."/>
            <person name="Stolte C."/>
            <person name="Sykes S."/>
            <person name="White J."/>
            <person name="Yandava C."/>
            <person name="Burger G."/>
            <person name="Gray M.W."/>
            <person name="Holland P.W.H."/>
            <person name="King N."/>
            <person name="Lang F.B.F."/>
            <person name="Roger A.J."/>
            <person name="Ruiz-Trillo I."/>
            <person name="Haas B."/>
            <person name="Nusbaum C."/>
            <person name="Birren B."/>
        </authorList>
    </citation>
    <scope>NUCLEOTIDE SEQUENCE [LARGE SCALE GENOMIC DNA]</scope>
    <source>
        <strain evidence="3 4">JP610</strain>
    </source>
</reference>
<dbReference type="Pfam" id="PF13833">
    <property type="entry name" value="EF-hand_8"/>
    <property type="match status" value="1"/>
</dbReference>
<dbReference type="InterPro" id="IPR036871">
    <property type="entry name" value="PX_dom_sf"/>
</dbReference>
<name>A0A0L0G3J4_9EUKA</name>
<sequence length="310" mass="35568">LRESDFYIPYFPLLLKDYEKCDQQPAGDRRISRQQLAALAGVLEPITRLQTKRPHCPRIENLYSLLAIALEPRMSWDELNKQSIASELGPKLSTGMPPNEKMNEPVMRSGLEQRVLLRDIDRLCSVIFATFDINNDGVLSQSEFVHVLSNFPFLGKFIDLDADGDGLINREELRRCLLKATNVPDVHHSQNPELMEVHVVVNDDNRYYTVNIRLPDGKIHTVITRYSAVLSFYNDAKEGRLSIPSTFKFPPKHYLPCLRGRYTEQRKEAFAELFRLACSRTENFAFLVSRGFLPKTVVTGLRRKSRVLTA</sequence>
<dbReference type="PROSITE" id="PS00018">
    <property type="entry name" value="EF_HAND_1"/>
    <property type="match status" value="2"/>
</dbReference>
<evidence type="ECO:0000313" key="3">
    <source>
        <dbReference type="EMBL" id="KNC83411.1"/>
    </source>
</evidence>
<organism evidence="3 4">
    <name type="scientific">Sphaeroforma arctica JP610</name>
    <dbReference type="NCBI Taxonomy" id="667725"/>
    <lineage>
        <taxon>Eukaryota</taxon>
        <taxon>Ichthyosporea</taxon>
        <taxon>Ichthyophonida</taxon>
        <taxon>Sphaeroforma</taxon>
    </lineage>
</organism>